<reference evidence="3" key="1">
    <citation type="submission" date="2023-06" db="EMBL/GenBank/DDBJ databases">
        <authorList>
            <person name="Delattre M."/>
        </authorList>
    </citation>
    <scope>NUCLEOTIDE SEQUENCE</scope>
    <source>
        <strain evidence="3">AF72</strain>
    </source>
</reference>
<dbReference type="EMBL" id="CATQJA010002665">
    <property type="protein sequence ID" value="CAJ0583164.1"/>
    <property type="molecule type" value="Genomic_DNA"/>
</dbReference>
<evidence type="ECO:0000313" key="4">
    <source>
        <dbReference type="Proteomes" id="UP001177023"/>
    </source>
</evidence>
<dbReference type="PANTHER" id="PTHR31748">
    <property type="entry name" value="SERPENTINE RECEPTOR, CLASS V"/>
    <property type="match status" value="1"/>
</dbReference>
<feature type="transmembrane region" description="Helical" evidence="2">
    <location>
        <begin position="44"/>
        <end position="68"/>
    </location>
</feature>
<evidence type="ECO:0000313" key="3">
    <source>
        <dbReference type="EMBL" id="CAJ0583164.1"/>
    </source>
</evidence>
<proteinExistence type="predicted"/>
<gene>
    <name evidence="3" type="ORF">MSPICULIGERA_LOCUS21262</name>
</gene>
<feature type="non-terminal residue" evidence="3">
    <location>
        <position position="339"/>
    </location>
</feature>
<dbReference type="Gene3D" id="1.20.1070.10">
    <property type="entry name" value="Rhodopsin 7-helix transmembrane proteins"/>
    <property type="match status" value="1"/>
</dbReference>
<feature type="transmembrane region" description="Helical" evidence="2">
    <location>
        <begin position="88"/>
        <end position="110"/>
    </location>
</feature>
<name>A0AA36DBC1_9BILA</name>
<evidence type="ECO:0000256" key="2">
    <source>
        <dbReference type="SAM" id="Phobius"/>
    </source>
</evidence>
<keyword evidence="2" id="KW-0812">Transmembrane</keyword>
<keyword evidence="4" id="KW-1185">Reference proteome</keyword>
<dbReference type="InterPro" id="IPR019426">
    <property type="entry name" value="7TM_GPCR_serpentine_rcpt_Srv"/>
</dbReference>
<dbReference type="Proteomes" id="UP001177023">
    <property type="component" value="Unassembled WGS sequence"/>
</dbReference>
<feature type="transmembrane region" description="Helical" evidence="2">
    <location>
        <begin position="131"/>
        <end position="153"/>
    </location>
</feature>
<accession>A0AA36DBC1</accession>
<sequence>MEYIIAETLFWASTAWTVVTLPYYCVVLYLLIVYRNQSDFHSTFFRMCTLNGLIDVLSIVNSYLGAVFPANNIWLEFYLGTGPISGRIYLMIAWGTRFWQGFTVMLLALNRATATVSPGSYTKAWSMRHRYEIYFVQFMPGCLIAAALCFGDFEWDLRAGGYYIEFLDPVFRINFFTMAFIGDFIVVIIILISYVIMIVAFRRKYNLNTEVPTGRRANPFLAGFSKRKARHERGLVFLALSVCSLEYMYFGFIVYAFGINTNMETSLFFLFYTSVQNIYSCAPPYLLLLFSHSFKRVAKQALCSENKQQITRTTSPGPQRNGKPTSPTVRIFVSQFSQR</sequence>
<feature type="transmembrane region" description="Helical" evidence="2">
    <location>
        <begin position="12"/>
        <end position="32"/>
    </location>
</feature>
<feature type="region of interest" description="Disordered" evidence="1">
    <location>
        <begin position="308"/>
        <end position="327"/>
    </location>
</feature>
<dbReference type="SUPFAM" id="SSF81321">
    <property type="entry name" value="Family A G protein-coupled receptor-like"/>
    <property type="match status" value="1"/>
</dbReference>
<organism evidence="3 4">
    <name type="scientific">Mesorhabditis spiculigera</name>
    <dbReference type="NCBI Taxonomy" id="96644"/>
    <lineage>
        <taxon>Eukaryota</taxon>
        <taxon>Metazoa</taxon>
        <taxon>Ecdysozoa</taxon>
        <taxon>Nematoda</taxon>
        <taxon>Chromadorea</taxon>
        <taxon>Rhabditida</taxon>
        <taxon>Rhabditina</taxon>
        <taxon>Rhabditomorpha</taxon>
        <taxon>Rhabditoidea</taxon>
        <taxon>Rhabditidae</taxon>
        <taxon>Mesorhabditinae</taxon>
        <taxon>Mesorhabditis</taxon>
    </lineage>
</organism>
<feature type="transmembrane region" description="Helical" evidence="2">
    <location>
        <begin position="235"/>
        <end position="257"/>
    </location>
</feature>
<protein>
    <submittedName>
        <fullName evidence="3">Uncharacterized protein</fullName>
    </submittedName>
</protein>
<keyword evidence="2" id="KW-1133">Transmembrane helix</keyword>
<feature type="transmembrane region" description="Helical" evidence="2">
    <location>
        <begin position="269"/>
        <end position="290"/>
    </location>
</feature>
<feature type="transmembrane region" description="Helical" evidence="2">
    <location>
        <begin position="173"/>
        <end position="201"/>
    </location>
</feature>
<dbReference type="Pfam" id="PF10323">
    <property type="entry name" value="7TM_GPCR_Srv"/>
    <property type="match status" value="1"/>
</dbReference>
<dbReference type="PANTHER" id="PTHR31748:SF1">
    <property type="entry name" value="SERPENTINE RECEPTOR, CLASS V"/>
    <property type="match status" value="1"/>
</dbReference>
<evidence type="ECO:0000256" key="1">
    <source>
        <dbReference type="SAM" id="MobiDB-lite"/>
    </source>
</evidence>
<comment type="caution">
    <text evidence="3">The sequence shown here is derived from an EMBL/GenBank/DDBJ whole genome shotgun (WGS) entry which is preliminary data.</text>
</comment>
<dbReference type="AlphaFoldDB" id="A0AA36DBC1"/>
<keyword evidence="2" id="KW-0472">Membrane</keyword>